<evidence type="ECO:0000313" key="1">
    <source>
        <dbReference type="EMBL" id="GFU15259.1"/>
    </source>
</evidence>
<dbReference type="Proteomes" id="UP000887013">
    <property type="component" value="Unassembled WGS sequence"/>
</dbReference>
<organism evidence="1 2">
    <name type="scientific">Nephila pilipes</name>
    <name type="common">Giant wood spider</name>
    <name type="synonym">Nephila maculata</name>
    <dbReference type="NCBI Taxonomy" id="299642"/>
    <lineage>
        <taxon>Eukaryota</taxon>
        <taxon>Metazoa</taxon>
        <taxon>Ecdysozoa</taxon>
        <taxon>Arthropoda</taxon>
        <taxon>Chelicerata</taxon>
        <taxon>Arachnida</taxon>
        <taxon>Araneae</taxon>
        <taxon>Araneomorphae</taxon>
        <taxon>Entelegynae</taxon>
        <taxon>Araneoidea</taxon>
        <taxon>Nephilidae</taxon>
        <taxon>Nephila</taxon>
    </lineage>
</organism>
<accession>A0A8X6UC04</accession>
<sequence length="103" mass="11837">MLADKLEAFDNFQCSLSSRPRRHVKASEILNDGNQVTSRKPEHLPKREHSHVVQNERSFFKCYGSGRLGVIKSRYPTCNPKSSRRTDIAKNHVNVYAIEIRSP</sequence>
<reference evidence="1" key="1">
    <citation type="submission" date="2020-08" db="EMBL/GenBank/DDBJ databases">
        <title>Multicomponent nature underlies the extraordinary mechanical properties of spider dragline silk.</title>
        <authorList>
            <person name="Kono N."/>
            <person name="Nakamura H."/>
            <person name="Mori M."/>
            <person name="Yoshida Y."/>
            <person name="Ohtoshi R."/>
            <person name="Malay A.D."/>
            <person name="Moran D.A.P."/>
            <person name="Tomita M."/>
            <person name="Numata K."/>
            <person name="Arakawa K."/>
        </authorList>
    </citation>
    <scope>NUCLEOTIDE SEQUENCE</scope>
</reference>
<dbReference type="EMBL" id="BMAW01079439">
    <property type="protein sequence ID" value="GFU15259.1"/>
    <property type="molecule type" value="Genomic_DNA"/>
</dbReference>
<keyword evidence="2" id="KW-1185">Reference proteome</keyword>
<dbReference type="OrthoDB" id="425619at2759"/>
<evidence type="ECO:0000313" key="2">
    <source>
        <dbReference type="Proteomes" id="UP000887013"/>
    </source>
</evidence>
<protein>
    <submittedName>
        <fullName evidence="1">Uncharacterized protein</fullName>
    </submittedName>
</protein>
<name>A0A8X6UC04_NEPPI</name>
<dbReference type="AlphaFoldDB" id="A0A8X6UC04"/>
<comment type="caution">
    <text evidence="1">The sequence shown here is derived from an EMBL/GenBank/DDBJ whole genome shotgun (WGS) entry which is preliminary data.</text>
</comment>
<proteinExistence type="predicted"/>
<gene>
    <name evidence="1" type="primary">NCL1_18726</name>
    <name evidence="1" type="ORF">NPIL_430591</name>
</gene>